<feature type="compositionally biased region" description="Basic and acidic residues" evidence="1">
    <location>
        <begin position="212"/>
        <end position="221"/>
    </location>
</feature>
<evidence type="ECO:0000313" key="2">
    <source>
        <dbReference type="EMBL" id="MBB3872926.1"/>
    </source>
</evidence>
<name>A0A7W6A413_9CAUL</name>
<dbReference type="EMBL" id="JACIDA010000002">
    <property type="protein sequence ID" value="MBB3872926.1"/>
    <property type="molecule type" value="Genomic_DNA"/>
</dbReference>
<sequence>MADLRRTPSVQHAVALIRPTIEATVFEMEKLDLAQIPFSLDPGRRLFKPLMEGQSLEWALGQVAADKHQKNIAPNKGLVTAFAPYAAEKKVPWFRECERYLFPIGSGVSIPVRPSGFWVEDGRLRVLWAQCWKGRTLDPTQRAIFNTILRQTFFVGDFKDAAMEWVDLREQTPRAGREVQVINGGDLGTVSAAELEDALRILLAAFEIHSERKAERKATEKAKRKPKDRGPDLFDPSGGITE</sequence>
<proteinExistence type="predicted"/>
<dbReference type="RefSeq" id="WP_183197390.1">
    <property type="nucleotide sequence ID" value="NZ_JACIDA010000002.1"/>
</dbReference>
<evidence type="ECO:0000256" key="1">
    <source>
        <dbReference type="SAM" id="MobiDB-lite"/>
    </source>
</evidence>
<reference evidence="2 3" key="1">
    <citation type="submission" date="2020-08" db="EMBL/GenBank/DDBJ databases">
        <title>Genomic Encyclopedia of Type Strains, Phase IV (KMG-IV): sequencing the most valuable type-strain genomes for metagenomic binning, comparative biology and taxonomic classification.</title>
        <authorList>
            <person name="Goeker M."/>
        </authorList>
    </citation>
    <scope>NUCLEOTIDE SEQUENCE [LARGE SCALE GENOMIC DNA]</scope>
    <source>
        <strain evidence="2 3">DSM 14878</strain>
    </source>
</reference>
<dbReference type="AlphaFoldDB" id="A0A7W6A413"/>
<comment type="caution">
    <text evidence="2">The sequence shown here is derived from an EMBL/GenBank/DDBJ whole genome shotgun (WGS) entry which is preliminary data.</text>
</comment>
<dbReference type="Proteomes" id="UP000532936">
    <property type="component" value="Unassembled WGS sequence"/>
</dbReference>
<feature type="region of interest" description="Disordered" evidence="1">
    <location>
        <begin position="212"/>
        <end position="242"/>
    </location>
</feature>
<evidence type="ECO:0000313" key="3">
    <source>
        <dbReference type="Proteomes" id="UP000532936"/>
    </source>
</evidence>
<organism evidence="2 3">
    <name type="scientific">Brevundimonas mediterranea</name>
    <dbReference type="NCBI Taxonomy" id="74329"/>
    <lineage>
        <taxon>Bacteria</taxon>
        <taxon>Pseudomonadati</taxon>
        <taxon>Pseudomonadota</taxon>
        <taxon>Alphaproteobacteria</taxon>
        <taxon>Caulobacterales</taxon>
        <taxon>Caulobacteraceae</taxon>
        <taxon>Brevundimonas</taxon>
    </lineage>
</organism>
<gene>
    <name evidence="2" type="ORF">GGR11_002479</name>
</gene>
<accession>A0A7W6A413</accession>
<protein>
    <submittedName>
        <fullName evidence="2">Uncharacterized protein</fullName>
    </submittedName>
</protein>